<dbReference type="CDD" id="cd05400">
    <property type="entry name" value="NT_2-5OAS_ClassI-CCAase"/>
    <property type="match status" value="1"/>
</dbReference>
<dbReference type="SUPFAM" id="SSF81301">
    <property type="entry name" value="Nucleotidyltransferase"/>
    <property type="match status" value="1"/>
</dbReference>
<reference evidence="2 3" key="1">
    <citation type="submission" date="2018-05" db="EMBL/GenBank/DDBJ databases">
        <title>Genome sequencing, assembly and analysis of the novel insecticidal bacterium, Chromobacterium phragmitis.</title>
        <authorList>
            <person name="Sparks M.E."/>
            <person name="Blackburn M.B."/>
            <person name="Gundersen-Rindal D.E."/>
        </authorList>
    </citation>
    <scope>NUCLEOTIDE SEQUENCE [LARGE SCALE GENOMIC DNA]</scope>
    <source>
        <strain evidence="2">IIBBL 274-1</strain>
    </source>
</reference>
<gene>
    <name evidence="2" type="ORF">DK843_22095</name>
</gene>
<keyword evidence="1" id="KW-0051">Antiviral defense</keyword>
<proteinExistence type="predicted"/>
<dbReference type="Pfam" id="PF18144">
    <property type="entry name" value="SMODS"/>
    <property type="match status" value="1"/>
</dbReference>
<keyword evidence="2" id="KW-0808">Transferase</keyword>
<dbReference type="InterPro" id="IPR006116">
    <property type="entry name" value="NT_2-5OAS_ClassI-CCAase"/>
</dbReference>
<sequence>MALANWFATFCSNLQIRDGGTIANRYANITRRLNTDFWTTTSDTAHSLYVGSYGRNTAISGFSDVDMIFQLPYSEYVRYNKYVGNGQSALLQAVKASIEETYATTSIRADGQVILIPFNDGITFEVVPAFENENGSFTFPNANDGGSWQITNPRPEIKAIRDRNTVTNGNLVPLCRMMRDWKNKWSVPIGGLLIDTLAYQFIDTWEHRDKSYVYYDYMCRDFFKWMANQDENQEWWRAPGSGQYVWGKGLLQYKAKRCYNLSLEAIEHEMATPKREWSAKQKWREIFTTNFSN</sequence>
<dbReference type="GO" id="GO:0051607">
    <property type="term" value="P:defense response to virus"/>
    <property type="evidence" value="ECO:0007669"/>
    <property type="project" value="UniProtKB-KW"/>
</dbReference>
<dbReference type="RefSeq" id="WP_114074355.1">
    <property type="nucleotide sequence ID" value="NZ_CP029554.1"/>
</dbReference>
<evidence type="ECO:0000313" key="2">
    <source>
        <dbReference type="EMBL" id="AXE36753.1"/>
    </source>
</evidence>
<accession>A0A344UNA5</accession>
<evidence type="ECO:0000313" key="3">
    <source>
        <dbReference type="Proteomes" id="UP000252038"/>
    </source>
</evidence>
<name>A0A344UNA5_9NEIS</name>
<dbReference type="InterPro" id="IPR043519">
    <property type="entry name" value="NT_sf"/>
</dbReference>
<dbReference type="KEGG" id="chrb:DK843_22095"/>
<evidence type="ECO:0000256" key="1">
    <source>
        <dbReference type="ARBA" id="ARBA00023118"/>
    </source>
</evidence>
<organism evidence="2 3">
    <name type="scientific">Chromobacterium phragmitis</name>
    <dbReference type="NCBI Taxonomy" id="2202141"/>
    <lineage>
        <taxon>Bacteria</taxon>
        <taxon>Pseudomonadati</taxon>
        <taxon>Pseudomonadota</taxon>
        <taxon>Betaproteobacteria</taxon>
        <taxon>Neisseriales</taxon>
        <taxon>Chromobacteriaceae</taxon>
        <taxon>Chromobacterium</taxon>
    </lineage>
</organism>
<dbReference type="GO" id="GO:0016779">
    <property type="term" value="F:nucleotidyltransferase activity"/>
    <property type="evidence" value="ECO:0007669"/>
    <property type="project" value="InterPro"/>
</dbReference>
<dbReference type="Proteomes" id="UP000252038">
    <property type="component" value="Chromosome"/>
</dbReference>
<dbReference type="EMBL" id="CP029554">
    <property type="protein sequence ID" value="AXE36753.1"/>
    <property type="molecule type" value="Genomic_DNA"/>
</dbReference>
<protein>
    <submittedName>
        <fullName evidence="2">Nucleotidyltransferase</fullName>
    </submittedName>
</protein>
<dbReference type="AlphaFoldDB" id="A0A344UNA5"/>
<dbReference type="Gene3D" id="3.30.460.10">
    <property type="entry name" value="Beta Polymerase, domain 2"/>
    <property type="match status" value="1"/>
</dbReference>